<dbReference type="GO" id="GO:0015990">
    <property type="term" value="P:electron transport coupled proton transport"/>
    <property type="evidence" value="ECO:0007669"/>
    <property type="project" value="TreeGrafter"/>
</dbReference>
<evidence type="ECO:0000256" key="8">
    <source>
        <dbReference type="ARBA" id="ARBA00022792"/>
    </source>
</evidence>
<reference evidence="21" key="1">
    <citation type="journal article" date="2015" name="Methods Ecol Evol 6">
        <title>Validating the power of mitochondrial metagenomics for community ecology and phylogenetics of complex assemblages.</title>
        <authorList>
            <person name="Gomez-Rodriguez C."/>
            <person name="Crampton-Platt A."/>
            <person name="Timmermans M.J.T.N."/>
            <person name="Baselga A."/>
            <person name="Vogler A.P."/>
        </authorList>
    </citation>
    <scope>NUCLEOTIDE SEQUENCE</scope>
</reference>
<dbReference type="GO" id="GO:0008137">
    <property type="term" value="F:NADH dehydrogenase (ubiquinone) activity"/>
    <property type="evidence" value="ECO:0007669"/>
    <property type="project" value="UniProtKB-EC"/>
</dbReference>
<comment type="catalytic activity">
    <reaction evidence="16 17">
        <text>a ubiquinone + NADH + 5 H(+)(in) = a ubiquinol + NAD(+) + 4 H(+)(out)</text>
        <dbReference type="Rhea" id="RHEA:29091"/>
        <dbReference type="Rhea" id="RHEA-COMP:9565"/>
        <dbReference type="Rhea" id="RHEA-COMP:9566"/>
        <dbReference type="ChEBI" id="CHEBI:15378"/>
        <dbReference type="ChEBI" id="CHEBI:16389"/>
        <dbReference type="ChEBI" id="CHEBI:17976"/>
        <dbReference type="ChEBI" id="CHEBI:57540"/>
        <dbReference type="ChEBI" id="CHEBI:57945"/>
        <dbReference type="EC" id="7.1.1.2"/>
    </reaction>
</comment>
<comment type="function">
    <text evidence="1">Core subunit of the mitochondrial membrane respiratory chain NADH dehydrogenase (Complex I) that is believed to belong to the minimal assembly required for catalysis. Complex I functions in the transfer of electrons from NADH to the respiratory chain. The immediate electron acceptor for the enzyme is believed to be ubiquinone.</text>
</comment>
<keyword evidence="11 17" id="KW-1133">Transmembrane helix</keyword>
<organism evidence="21">
    <name type="scientific">Lachnaia cylindrica</name>
    <dbReference type="NCBI Taxonomy" id="1425576"/>
    <lineage>
        <taxon>Eukaryota</taxon>
        <taxon>Metazoa</taxon>
        <taxon>Ecdysozoa</taxon>
        <taxon>Arthropoda</taxon>
        <taxon>Hexapoda</taxon>
        <taxon>Insecta</taxon>
        <taxon>Pterygota</taxon>
        <taxon>Neoptera</taxon>
        <taxon>Endopterygota</taxon>
        <taxon>Coleoptera</taxon>
        <taxon>Polyphaga</taxon>
        <taxon>Cucujiformia</taxon>
        <taxon>Chrysomeloidea</taxon>
        <taxon>Chrysomelidae</taxon>
        <taxon>Clytrinae</taxon>
        <taxon>Lachnaia</taxon>
    </lineage>
</organism>
<comment type="subcellular location">
    <subcellularLocation>
        <location evidence="2">Mitochondrion inner membrane</location>
        <topology evidence="2">Multi-pass membrane protein</topology>
    </subcellularLocation>
</comment>
<evidence type="ECO:0000256" key="2">
    <source>
        <dbReference type="ARBA" id="ARBA00004448"/>
    </source>
</evidence>
<feature type="domain" description="NADH:quinone oxidoreductase/Mrp antiporter transmembrane" evidence="18">
    <location>
        <begin position="89"/>
        <end position="371"/>
    </location>
</feature>
<evidence type="ECO:0000256" key="7">
    <source>
        <dbReference type="ARBA" id="ARBA00022692"/>
    </source>
</evidence>
<keyword evidence="14 17" id="KW-0496">Mitochondrion</keyword>
<keyword evidence="7 17" id="KW-0812">Transmembrane</keyword>
<comment type="similarity">
    <text evidence="17">Belongs to the complex I subunit 5 family.</text>
</comment>
<feature type="transmembrane region" description="Helical" evidence="17">
    <location>
        <begin position="403"/>
        <end position="423"/>
    </location>
</feature>
<geneLocation type="mitochondrion" evidence="21"/>
<dbReference type="Pfam" id="PF00361">
    <property type="entry name" value="Proton_antipo_M"/>
    <property type="match status" value="1"/>
</dbReference>
<feature type="domain" description="NADH-Ubiquinone oxidoreductase (complex I) chain 5 N-terminal" evidence="19">
    <location>
        <begin position="25"/>
        <end position="72"/>
    </location>
</feature>
<feature type="transmembrane region" description="Helical" evidence="17">
    <location>
        <begin position="94"/>
        <end position="113"/>
    </location>
</feature>
<dbReference type="GO" id="GO:0042773">
    <property type="term" value="P:ATP synthesis coupled electron transport"/>
    <property type="evidence" value="ECO:0007669"/>
    <property type="project" value="InterPro"/>
</dbReference>
<feature type="transmembrane region" description="Helical" evidence="17">
    <location>
        <begin position="429"/>
        <end position="454"/>
    </location>
</feature>
<feature type="transmembrane region" description="Helical" evidence="17">
    <location>
        <begin position="226"/>
        <end position="247"/>
    </location>
</feature>
<keyword evidence="12 17" id="KW-0520">NAD</keyword>
<keyword evidence="9" id="KW-1278">Translocase</keyword>
<feature type="transmembrane region" description="Helical" evidence="17">
    <location>
        <begin position="538"/>
        <end position="554"/>
    </location>
</feature>
<dbReference type="InterPro" id="IPR001750">
    <property type="entry name" value="ND/Mrp_TM"/>
</dbReference>
<protein>
    <recommendedName>
        <fullName evidence="4 17">NADH-ubiquinone oxidoreductase chain 5</fullName>
        <ecNumber evidence="3 17">7.1.1.2</ecNumber>
    </recommendedName>
</protein>
<dbReference type="InterPro" id="IPR010934">
    <property type="entry name" value="NADH_DH_su5_C"/>
</dbReference>
<feature type="transmembrane region" description="Helical" evidence="17">
    <location>
        <begin position="359"/>
        <end position="382"/>
    </location>
</feature>
<dbReference type="GO" id="GO:0005743">
    <property type="term" value="C:mitochondrial inner membrane"/>
    <property type="evidence" value="ECO:0007669"/>
    <property type="project" value="UniProtKB-SubCell"/>
</dbReference>
<keyword evidence="10" id="KW-0249">Electron transport</keyword>
<evidence type="ECO:0000256" key="17">
    <source>
        <dbReference type="RuleBase" id="RU003404"/>
    </source>
</evidence>
<sequence length="555" mass="61874">MCSFFSGLMFLSLDWSVILEFNLVSFNSSNVIMTVLLDWMSLVFMSFVCFISGAVIFYSEDYMAGDLNLNRFILLVVMFVLSMILLIISPNLISILLGWDGLGLVSYCLVIYYQNVKSYNAGMLTALTNRIGDVALLMSIAWMFNFGSWTYYYYLESCSSDVAMNVVGWLVVLAALTKSAQIPFSSWLPAAMAAPTPVSSLVHSSTLVTAGVYLLIRFNYCFSSALFYVLLFFASMTMFMSGLGANFEYDLKKIIALSTLSQLGLMMSILALGDYKLAFFHLLTHALFKALLFMCAGAMIHSFGDMQDIRYLGGLMSQMPYVVTLFNVCNFSLCGLPFLSGFYSKDLVVEVMSMGYINIFTYMIFYVSVGLTVSYSARLSYYSLLGNYNYISLGSPTEMTSKMLGGMSFLILLVVFSGSMLSWLTFKTPYFICLPIMMKLMTLCVILLGGWLGYEASKVSLGYNVSGELGVAFRQFAGSMWHMPVISTLGVSYAPVRAGGFYNLTFDQGWFEYYGGFSIVSMLKMSSSALQTLSSNHLKVYFLLIAAWLLFVMVI</sequence>
<dbReference type="EC" id="7.1.1.2" evidence="3 17"/>
<evidence type="ECO:0000259" key="19">
    <source>
        <dbReference type="Pfam" id="PF00662"/>
    </source>
</evidence>
<evidence type="ECO:0000256" key="11">
    <source>
        <dbReference type="ARBA" id="ARBA00022989"/>
    </source>
</evidence>
<dbReference type="EMBL" id="KX943427">
    <property type="protein sequence ID" value="APX39895.1"/>
    <property type="molecule type" value="Genomic_DNA"/>
</dbReference>
<evidence type="ECO:0000256" key="1">
    <source>
        <dbReference type="ARBA" id="ARBA00003257"/>
    </source>
</evidence>
<keyword evidence="5 17" id="KW-0813">Transport</keyword>
<evidence type="ECO:0000256" key="12">
    <source>
        <dbReference type="ARBA" id="ARBA00023027"/>
    </source>
</evidence>
<dbReference type="GO" id="GO:0003954">
    <property type="term" value="F:NADH dehydrogenase activity"/>
    <property type="evidence" value="ECO:0007669"/>
    <property type="project" value="TreeGrafter"/>
</dbReference>
<name>A0A3G1GQ22_9CUCU</name>
<evidence type="ECO:0000259" key="18">
    <source>
        <dbReference type="Pfam" id="PF00361"/>
    </source>
</evidence>
<evidence type="ECO:0000259" key="20">
    <source>
        <dbReference type="Pfam" id="PF06455"/>
    </source>
</evidence>
<evidence type="ECO:0000256" key="10">
    <source>
        <dbReference type="ARBA" id="ARBA00022982"/>
    </source>
</evidence>
<feature type="transmembrane region" description="Helical" evidence="17">
    <location>
        <begin position="32"/>
        <end position="57"/>
    </location>
</feature>
<proteinExistence type="inferred from homology"/>
<keyword evidence="6" id="KW-0679">Respiratory chain</keyword>
<gene>
    <name evidence="21" type="primary">nad5</name>
</gene>
<evidence type="ECO:0000256" key="9">
    <source>
        <dbReference type="ARBA" id="ARBA00022967"/>
    </source>
</evidence>
<feature type="transmembrane region" description="Helical" evidence="17">
    <location>
        <begin position="254"/>
        <end position="272"/>
    </location>
</feature>
<dbReference type="Pfam" id="PF00662">
    <property type="entry name" value="Proton_antipo_N"/>
    <property type="match status" value="1"/>
</dbReference>
<feature type="transmembrane region" description="Helical" evidence="17">
    <location>
        <begin position="200"/>
        <end position="220"/>
    </location>
</feature>
<keyword evidence="8" id="KW-0999">Mitochondrion inner membrane</keyword>
<feature type="transmembrane region" description="Helical" evidence="17">
    <location>
        <begin position="278"/>
        <end position="300"/>
    </location>
</feature>
<dbReference type="PANTHER" id="PTHR42829">
    <property type="entry name" value="NADH-UBIQUINONE OXIDOREDUCTASE CHAIN 5"/>
    <property type="match status" value="1"/>
</dbReference>
<evidence type="ECO:0000256" key="5">
    <source>
        <dbReference type="ARBA" id="ARBA00022448"/>
    </source>
</evidence>
<feature type="domain" description="NADH dehydrogenase subunit 5 C-terminal" evidence="20">
    <location>
        <begin position="375"/>
        <end position="554"/>
    </location>
</feature>
<evidence type="ECO:0000256" key="16">
    <source>
        <dbReference type="ARBA" id="ARBA00049551"/>
    </source>
</evidence>
<evidence type="ECO:0000256" key="14">
    <source>
        <dbReference type="ARBA" id="ARBA00023128"/>
    </source>
</evidence>
<feature type="transmembrane region" description="Helical" evidence="17">
    <location>
        <begin position="166"/>
        <end position="188"/>
    </location>
</feature>
<dbReference type="InterPro" id="IPR001516">
    <property type="entry name" value="Proton_antipo_N"/>
</dbReference>
<dbReference type="InterPro" id="IPR003945">
    <property type="entry name" value="NU5C-like"/>
</dbReference>
<evidence type="ECO:0000256" key="13">
    <source>
        <dbReference type="ARBA" id="ARBA00023075"/>
    </source>
</evidence>
<evidence type="ECO:0000256" key="4">
    <source>
        <dbReference type="ARBA" id="ARBA00021096"/>
    </source>
</evidence>
<accession>A0A3G1GQ22</accession>
<evidence type="ECO:0000256" key="6">
    <source>
        <dbReference type="ARBA" id="ARBA00022660"/>
    </source>
</evidence>
<keyword evidence="15 17" id="KW-0472">Membrane</keyword>
<dbReference type="Pfam" id="PF06455">
    <property type="entry name" value="NADH5_C"/>
    <property type="match status" value="1"/>
</dbReference>
<comment type="function">
    <text evidence="17">Core subunit of the mitochondrial membrane respiratory chain NADH dehydrogenase (Complex I) which catalyzes electron transfer from NADH through the respiratory chain, using ubiquinone as an electron acceptor. Essential for the catalytic activity and assembly of complex I.</text>
</comment>
<feature type="transmembrane region" description="Helical" evidence="17">
    <location>
        <begin position="134"/>
        <end position="154"/>
    </location>
</feature>
<feature type="transmembrane region" description="Helical" evidence="17">
    <location>
        <begin position="321"/>
        <end position="339"/>
    </location>
</feature>
<dbReference type="PANTHER" id="PTHR42829:SF2">
    <property type="entry name" value="NADH-UBIQUINONE OXIDOREDUCTASE CHAIN 5"/>
    <property type="match status" value="1"/>
</dbReference>
<feature type="transmembrane region" description="Helical" evidence="17">
    <location>
        <begin position="69"/>
        <end position="88"/>
    </location>
</feature>
<dbReference type="AlphaFoldDB" id="A0A3G1GQ22"/>
<evidence type="ECO:0000256" key="3">
    <source>
        <dbReference type="ARBA" id="ARBA00012944"/>
    </source>
</evidence>
<evidence type="ECO:0000256" key="15">
    <source>
        <dbReference type="ARBA" id="ARBA00023136"/>
    </source>
</evidence>
<evidence type="ECO:0000313" key="21">
    <source>
        <dbReference type="EMBL" id="APX39895.1"/>
    </source>
</evidence>
<keyword evidence="13 17" id="KW-0830">Ubiquinone</keyword>
<dbReference type="PRINTS" id="PR01434">
    <property type="entry name" value="NADHDHGNASE5"/>
</dbReference>